<dbReference type="GO" id="GO:0046295">
    <property type="term" value="P:glycolate biosynthetic process"/>
    <property type="evidence" value="ECO:0007669"/>
    <property type="project" value="UniProtKB-UniRule"/>
</dbReference>
<evidence type="ECO:0000256" key="2">
    <source>
        <dbReference type="ARBA" id="ARBA00001946"/>
    </source>
</evidence>
<comment type="pathway">
    <text evidence="3 13">Organic acid metabolism; glycolate biosynthesis; glycolate from 2-phosphoglycolate: step 1/1.</text>
</comment>
<dbReference type="SFLD" id="SFLDG01129">
    <property type="entry name" value="C1.5:_HAD__Beta-PGM__Phosphata"/>
    <property type="match status" value="1"/>
</dbReference>
<feature type="binding site" evidence="13">
    <location>
        <position position="23"/>
    </location>
    <ligand>
        <name>Mg(2+)</name>
        <dbReference type="ChEBI" id="CHEBI:18420"/>
    </ligand>
</feature>
<dbReference type="SUPFAM" id="SSF56784">
    <property type="entry name" value="HAD-like"/>
    <property type="match status" value="1"/>
</dbReference>
<evidence type="ECO:0000256" key="9">
    <source>
        <dbReference type="ARBA" id="ARBA00022801"/>
    </source>
</evidence>
<dbReference type="GO" id="GO:0019253">
    <property type="term" value="P:reductive pentose-phosphate cycle"/>
    <property type="evidence" value="ECO:0007669"/>
    <property type="project" value="UniProtKB-KW"/>
</dbReference>
<dbReference type="HAMAP" id="MF_00495">
    <property type="entry name" value="GPH_hydrolase_bact"/>
    <property type="match status" value="1"/>
</dbReference>
<comment type="cofactor">
    <cofactor evidence="2 13">
        <name>Mg(2+)</name>
        <dbReference type="ChEBI" id="CHEBI:18420"/>
    </cofactor>
</comment>
<dbReference type="Gene3D" id="1.10.150.240">
    <property type="entry name" value="Putative phosphatase, domain 2"/>
    <property type="match status" value="1"/>
</dbReference>
<dbReference type="SFLD" id="SFLDG01135">
    <property type="entry name" value="C1.5.6:_HAD__Beta-PGM__Phospha"/>
    <property type="match status" value="1"/>
</dbReference>
<feature type="active site" description="Nucleophile" evidence="13">
    <location>
        <position position="23"/>
    </location>
</feature>
<dbReference type="InterPro" id="IPR023198">
    <property type="entry name" value="PGP-like_dom2"/>
</dbReference>
<dbReference type="NCBIfam" id="TIGR01449">
    <property type="entry name" value="PGP_bact"/>
    <property type="match status" value="1"/>
</dbReference>
<name>A0A7C9PHC8_9BURK</name>
<dbReference type="InterPro" id="IPR006439">
    <property type="entry name" value="HAD-SF_hydro_IA"/>
</dbReference>
<feature type="binding site" evidence="13">
    <location>
        <position position="25"/>
    </location>
    <ligand>
        <name>Mg(2+)</name>
        <dbReference type="ChEBI" id="CHEBI:18420"/>
    </ligand>
</feature>
<protein>
    <recommendedName>
        <fullName evidence="6 13">Phosphoglycolate phosphatase</fullName>
        <shortName evidence="13">PGP</shortName>
        <shortName evidence="13">PGPase</shortName>
        <ecNumber evidence="6 13">3.1.3.18</ecNumber>
    </recommendedName>
</protein>
<keyword evidence="10 13" id="KW-0460">Magnesium</keyword>
<evidence type="ECO:0000313" key="15">
    <source>
        <dbReference type="Proteomes" id="UP000484255"/>
    </source>
</evidence>
<feature type="binding site" evidence="13">
    <location>
        <position position="183"/>
    </location>
    <ligand>
        <name>Mg(2+)</name>
        <dbReference type="ChEBI" id="CHEBI:18420"/>
    </ligand>
</feature>
<comment type="subunit">
    <text evidence="5">Homotrimer.</text>
</comment>
<dbReference type="GO" id="GO:0008967">
    <property type="term" value="F:phosphoglycolate phosphatase activity"/>
    <property type="evidence" value="ECO:0007669"/>
    <property type="project" value="UniProtKB-UniRule"/>
</dbReference>
<dbReference type="Gene3D" id="3.40.50.1000">
    <property type="entry name" value="HAD superfamily/HAD-like"/>
    <property type="match status" value="1"/>
</dbReference>
<evidence type="ECO:0000256" key="12">
    <source>
        <dbReference type="ARBA" id="ARBA00059247"/>
    </source>
</evidence>
<dbReference type="PANTHER" id="PTHR43434:SF1">
    <property type="entry name" value="PHOSPHOGLYCOLATE PHOSPHATASE"/>
    <property type="match status" value="1"/>
</dbReference>
<dbReference type="InterPro" id="IPR050155">
    <property type="entry name" value="HAD-like_hydrolase_sf"/>
</dbReference>
<keyword evidence="11 13" id="KW-0119">Carbohydrate metabolism</keyword>
<dbReference type="NCBIfam" id="TIGR01509">
    <property type="entry name" value="HAD-SF-IA-v3"/>
    <property type="match status" value="1"/>
</dbReference>
<dbReference type="SFLD" id="SFLDS00003">
    <property type="entry name" value="Haloacid_Dehalogenase"/>
    <property type="match status" value="1"/>
</dbReference>
<dbReference type="AlphaFoldDB" id="A0A7C9PHC8"/>
<dbReference type="FunFam" id="3.40.50.1000:FF:000022">
    <property type="entry name" value="Phosphoglycolate phosphatase"/>
    <property type="match status" value="1"/>
</dbReference>
<evidence type="ECO:0000256" key="1">
    <source>
        <dbReference type="ARBA" id="ARBA00000830"/>
    </source>
</evidence>
<proteinExistence type="inferred from homology"/>
<evidence type="ECO:0000256" key="3">
    <source>
        <dbReference type="ARBA" id="ARBA00004818"/>
    </source>
</evidence>
<keyword evidence="7" id="KW-0113">Calvin cycle</keyword>
<sequence length="226" mass="24286">MHNAAVTLPDWLHRGRFDVLMVDLDGTLVDTLGDFDAALNRMLAGLGLPGVDRAFIERTVGKGSEHLVRRTLAEVGAQESRYEAAWTLYQDSYAAINGECSSVYPGAREALAAWQAAGFRLACLTNKPGEAARTLLQRKGLDVFFEVTFGGDAFARKKPDPLPLLSTCAHLGVDPSRALMVGDSENDVLAARAAGCAVAVVPYGYNHGQPIASAGADWLMRQLDRP</sequence>
<dbReference type="EC" id="3.1.3.18" evidence="6 13"/>
<keyword evidence="15" id="KW-1185">Reference proteome</keyword>
<dbReference type="GO" id="GO:0006281">
    <property type="term" value="P:DNA repair"/>
    <property type="evidence" value="ECO:0007669"/>
    <property type="project" value="TreeGrafter"/>
</dbReference>
<evidence type="ECO:0000256" key="13">
    <source>
        <dbReference type="HAMAP-Rule" id="MF_00495"/>
    </source>
</evidence>
<dbReference type="InterPro" id="IPR037512">
    <property type="entry name" value="PGPase_prok"/>
</dbReference>
<dbReference type="GO" id="GO:0005829">
    <property type="term" value="C:cytosol"/>
    <property type="evidence" value="ECO:0007669"/>
    <property type="project" value="TreeGrafter"/>
</dbReference>
<evidence type="ECO:0000256" key="11">
    <source>
        <dbReference type="ARBA" id="ARBA00023277"/>
    </source>
</evidence>
<dbReference type="Pfam" id="PF00702">
    <property type="entry name" value="Hydrolase"/>
    <property type="match status" value="1"/>
</dbReference>
<dbReference type="NCBIfam" id="TIGR01549">
    <property type="entry name" value="HAD-SF-IA-v1"/>
    <property type="match status" value="1"/>
</dbReference>
<evidence type="ECO:0000313" key="14">
    <source>
        <dbReference type="EMBL" id="NDY91074.1"/>
    </source>
</evidence>
<dbReference type="GO" id="GO:0046872">
    <property type="term" value="F:metal ion binding"/>
    <property type="evidence" value="ECO:0007669"/>
    <property type="project" value="UniProtKB-KW"/>
</dbReference>
<evidence type="ECO:0000256" key="5">
    <source>
        <dbReference type="ARBA" id="ARBA00011233"/>
    </source>
</evidence>
<gene>
    <name evidence="14" type="primary">gph</name>
    <name evidence="14" type="ORF">G3A44_07675</name>
</gene>
<dbReference type="InterPro" id="IPR023214">
    <property type="entry name" value="HAD_sf"/>
</dbReference>
<dbReference type="EMBL" id="JAAGOH010000007">
    <property type="protein sequence ID" value="NDY91074.1"/>
    <property type="molecule type" value="Genomic_DNA"/>
</dbReference>
<evidence type="ECO:0000256" key="6">
    <source>
        <dbReference type="ARBA" id="ARBA00013078"/>
    </source>
</evidence>
<comment type="function">
    <text evidence="12 13">Specifically catalyzes the dephosphorylation of 2-phosphoglycolate. Is involved in the dissimilation of the intracellular 2-phosphoglycolate formed during the DNA repair of 3'-phosphoglycolate ends, a major class of DNA lesions induced by oxidative stress.</text>
</comment>
<keyword evidence="9 13" id="KW-0378">Hydrolase</keyword>
<accession>A0A7C9PHC8</accession>
<organism evidence="14 15">
    <name type="scientific">Ideonella livida</name>
    <dbReference type="NCBI Taxonomy" id="2707176"/>
    <lineage>
        <taxon>Bacteria</taxon>
        <taxon>Pseudomonadati</taxon>
        <taxon>Pseudomonadota</taxon>
        <taxon>Betaproteobacteria</taxon>
        <taxon>Burkholderiales</taxon>
        <taxon>Sphaerotilaceae</taxon>
        <taxon>Ideonella</taxon>
    </lineage>
</organism>
<evidence type="ECO:0000256" key="4">
    <source>
        <dbReference type="ARBA" id="ARBA00006171"/>
    </source>
</evidence>
<comment type="similarity">
    <text evidence="4 13">Belongs to the HAD-like hydrolase superfamily. CbbY/CbbZ/Gph/YieH family.</text>
</comment>
<comment type="catalytic activity">
    <reaction evidence="1 13">
        <text>2-phosphoglycolate + H2O = glycolate + phosphate</text>
        <dbReference type="Rhea" id="RHEA:14369"/>
        <dbReference type="ChEBI" id="CHEBI:15377"/>
        <dbReference type="ChEBI" id="CHEBI:29805"/>
        <dbReference type="ChEBI" id="CHEBI:43474"/>
        <dbReference type="ChEBI" id="CHEBI:58033"/>
        <dbReference type="EC" id="3.1.3.18"/>
    </reaction>
</comment>
<evidence type="ECO:0000256" key="8">
    <source>
        <dbReference type="ARBA" id="ARBA00022723"/>
    </source>
</evidence>
<comment type="caution">
    <text evidence="14">The sequence shown here is derived from an EMBL/GenBank/DDBJ whole genome shotgun (WGS) entry which is preliminary data.</text>
</comment>
<dbReference type="RefSeq" id="WP_163456933.1">
    <property type="nucleotide sequence ID" value="NZ_JAAGOH010000007.1"/>
</dbReference>
<dbReference type="InterPro" id="IPR036412">
    <property type="entry name" value="HAD-like_sf"/>
</dbReference>
<keyword evidence="8 13" id="KW-0479">Metal-binding</keyword>
<evidence type="ECO:0000256" key="10">
    <source>
        <dbReference type="ARBA" id="ARBA00022842"/>
    </source>
</evidence>
<dbReference type="PANTHER" id="PTHR43434">
    <property type="entry name" value="PHOSPHOGLYCOLATE PHOSPHATASE"/>
    <property type="match status" value="1"/>
</dbReference>
<dbReference type="Proteomes" id="UP000484255">
    <property type="component" value="Unassembled WGS sequence"/>
</dbReference>
<reference evidence="14 15" key="1">
    <citation type="submission" date="2020-02" db="EMBL/GenBank/DDBJ databases">
        <title>Ideonella bacterium strain TBM-1.</title>
        <authorList>
            <person name="Chen W.-M."/>
        </authorList>
    </citation>
    <scope>NUCLEOTIDE SEQUENCE [LARGE SCALE GENOMIC DNA]</scope>
    <source>
        <strain evidence="14 15">TBM-1</strain>
    </source>
</reference>
<dbReference type="UniPathway" id="UPA00865">
    <property type="reaction ID" value="UER00834"/>
</dbReference>
<evidence type="ECO:0000256" key="7">
    <source>
        <dbReference type="ARBA" id="ARBA00022567"/>
    </source>
</evidence>